<reference evidence="2" key="1">
    <citation type="journal article" date="2020" name="Nature">
        <title>Giant virus diversity and host interactions through global metagenomics.</title>
        <authorList>
            <person name="Schulz F."/>
            <person name="Roux S."/>
            <person name="Paez-Espino D."/>
            <person name="Jungbluth S."/>
            <person name="Walsh D.A."/>
            <person name="Denef V.J."/>
            <person name="McMahon K.D."/>
            <person name="Konstantinidis K.T."/>
            <person name="Eloe-Fadrosh E.A."/>
            <person name="Kyrpides N.C."/>
            <person name="Woyke T."/>
        </authorList>
    </citation>
    <scope>NUCLEOTIDE SEQUENCE</scope>
    <source>
        <strain evidence="2">GVMAG-M-3300023179-132</strain>
    </source>
</reference>
<protein>
    <submittedName>
        <fullName evidence="2">Uncharacterized protein</fullName>
    </submittedName>
</protein>
<dbReference type="Gene3D" id="2.60.120.200">
    <property type="match status" value="1"/>
</dbReference>
<keyword evidence="1" id="KW-0472">Membrane</keyword>
<dbReference type="AlphaFoldDB" id="A0A6C0E582"/>
<dbReference type="InterPro" id="IPR013320">
    <property type="entry name" value="ConA-like_dom_sf"/>
</dbReference>
<keyword evidence="1" id="KW-0812">Transmembrane</keyword>
<sequence>MSPLTILSLIAVVVLIFFILKYIFSTSNTLQGNLRNGQAVTKIDGKNLPGGGLSTNYAFSTWFYVNDWTYKYGNPKILFARSNLSNNEPTAASIKASGPSPCVALGDTENSIHVYVSCFSPNTTPDDIVVNNIPIQKWVNLSISINEKTLDVYLDGKLVKTQILSGTAKVSPNDVYLTPDGGFDGWTSKFLYFEKPMNPQQAWNIYADGPTGWLSNLSTYQIQLSLIENGTPQSSVTI</sequence>
<organism evidence="2">
    <name type="scientific">viral metagenome</name>
    <dbReference type="NCBI Taxonomy" id="1070528"/>
    <lineage>
        <taxon>unclassified sequences</taxon>
        <taxon>metagenomes</taxon>
        <taxon>organismal metagenomes</taxon>
    </lineage>
</organism>
<feature type="transmembrane region" description="Helical" evidence="1">
    <location>
        <begin position="6"/>
        <end position="24"/>
    </location>
</feature>
<proteinExistence type="predicted"/>
<dbReference type="EMBL" id="MN739735">
    <property type="protein sequence ID" value="QHT23918.1"/>
    <property type="molecule type" value="Genomic_DNA"/>
</dbReference>
<keyword evidence="1" id="KW-1133">Transmembrane helix</keyword>
<name>A0A6C0E582_9ZZZZ</name>
<evidence type="ECO:0000313" key="2">
    <source>
        <dbReference type="EMBL" id="QHT23918.1"/>
    </source>
</evidence>
<evidence type="ECO:0000256" key="1">
    <source>
        <dbReference type="SAM" id="Phobius"/>
    </source>
</evidence>
<accession>A0A6C0E582</accession>
<dbReference type="SUPFAM" id="SSF49899">
    <property type="entry name" value="Concanavalin A-like lectins/glucanases"/>
    <property type="match status" value="1"/>
</dbReference>